<feature type="domain" description="Helicase C-terminal" evidence="9">
    <location>
        <begin position="230"/>
        <end position="370"/>
    </location>
</feature>
<feature type="short sequence motif" description="Q motif" evidence="6">
    <location>
        <begin position="1"/>
        <end position="29"/>
    </location>
</feature>
<dbReference type="PROSITE" id="PS51195">
    <property type="entry name" value="Q_MOTIF"/>
    <property type="match status" value="1"/>
</dbReference>
<evidence type="ECO:0000256" key="1">
    <source>
        <dbReference type="ARBA" id="ARBA00022741"/>
    </source>
</evidence>
<comment type="similarity">
    <text evidence="5 7">Belongs to the DEAD box helicase family.</text>
</comment>
<evidence type="ECO:0000256" key="3">
    <source>
        <dbReference type="ARBA" id="ARBA00022806"/>
    </source>
</evidence>
<evidence type="ECO:0000256" key="5">
    <source>
        <dbReference type="ARBA" id="ARBA00038437"/>
    </source>
</evidence>
<dbReference type="GO" id="GO:0003724">
    <property type="term" value="F:RNA helicase activity"/>
    <property type="evidence" value="ECO:0007669"/>
    <property type="project" value="InterPro"/>
</dbReference>
<dbReference type="EMBL" id="FNUG01000002">
    <property type="protein sequence ID" value="SEE84343.1"/>
    <property type="molecule type" value="Genomic_DNA"/>
</dbReference>
<dbReference type="AlphaFoldDB" id="A0A1H5M5A1"/>
<evidence type="ECO:0000259" key="9">
    <source>
        <dbReference type="PROSITE" id="PS51194"/>
    </source>
</evidence>
<dbReference type="PANTHER" id="PTHR47959:SF13">
    <property type="entry name" value="ATP-DEPENDENT RNA HELICASE RHLE"/>
    <property type="match status" value="1"/>
</dbReference>
<dbReference type="OrthoDB" id="9785240at2"/>
<reference evidence="11 12" key="1">
    <citation type="submission" date="2016-10" db="EMBL/GenBank/DDBJ databases">
        <authorList>
            <person name="de Groot N.N."/>
        </authorList>
    </citation>
    <scope>NUCLEOTIDE SEQUENCE [LARGE SCALE GENOMIC DNA]</scope>
    <source>
        <strain evidence="11 12">DSM 23553</strain>
    </source>
</reference>
<dbReference type="GO" id="GO:0005829">
    <property type="term" value="C:cytosol"/>
    <property type="evidence" value="ECO:0007669"/>
    <property type="project" value="TreeGrafter"/>
</dbReference>
<dbReference type="InterPro" id="IPR014001">
    <property type="entry name" value="Helicase_ATP-bd"/>
</dbReference>
<keyword evidence="2 7" id="KW-0378">Hydrolase</keyword>
<dbReference type="RefSeq" id="WP_093112853.1">
    <property type="nucleotide sequence ID" value="NZ_FNGG01000002.1"/>
</dbReference>
<proteinExistence type="inferred from homology"/>
<sequence length="370" mass="41176">MTFKELGVSEKLVKGLNEMGIYNPTKIQEAAIPLLTEGEVDFVGQAQTGTGKTAAFGLPILAQIDPSADHVQALILSPTRELGQQIAKQLFKFTKYSDKVFTEAVYGGEKIDIQIARLDRPTQIVVATPGRLIDLMKRKAVDISHIKTLVLDEADEMLSMGFKKDLTAILEATASAKRNVWLFSATIPQELNEIINKYVSKKARRVNIDKQDAVNTGIQHQFVAGDDNNKLDTLAYFLKSKGKERGIIFTRTKAAARTLAKQLAAKNHEVGLLEGDMLQKDRDKVMRAFKNKSLRLLVSTDVAARGIDVANLAFVVHYQLPDQTDYYTHRSGRTARAGNTGISLALVNQAEIKRLRQLERELGIRFNQIR</sequence>
<dbReference type="GO" id="GO:0003676">
    <property type="term" value="F:nucleic acid binding"/>
    <property type="evidence" value="ECO:0007669"/>
    <property type="project" value="InterPro"/>
</dbReference>
<evidence type="ECO:0000313" key="12">
    <source>
        <dbReference type="Proteomes" id="UP000199448"/>
    </source>
</evidence>
<dbReference type="Proteomes" id="UP000199448">
    <property type="component" value="Unassembled WGS sequence"/>
</dbReference>
<evidence type="ECO:0000256" key="2">
    <source>
        <dbReference type="ARBA" id="ARBA00022801"/>
    </source>
</evidence>
<keyword evidence="3 7" id="KW-0347">Helicase</keyword>
<dbReference type="CDD" id="cd00268">
    <property type="entry name" value="DEADc"/>
    <property type="match status" value="1"/>
</dbReference>
<evidence type="ECO:0000313" key="11">
    <source>
        <dbReference type="EMBL" id="SEE84343.1"/>
    </source>
</evidence>
<keyword evidence="1 7" id="KW-0547">Nucleotide-binding</keyword>
<dbReference type="PROSITE" id="PS51192">
    <property type="entry name" value="HELICASE_ATP_BIND_1"/>
    <property type="match status" value="1"/>
</dbReference>
<dbReference type="InterPro" id="IPR050079">
    <property type="entry name" value="DEAD_box_RNA_helicase"/>
</dbReference>
<dbReference type="SMART" id="SM00490">
    <property type="entry name" value="HELICc"/>
    <property type="match status" value="1"/>
</dbReference>
<dbReference type="GO" id="GO:0005524">
    <property type="term" value="F:ATP binding"/>
    <property type="evidence" value="ECO:0007669"/>
    <property type="project" value="UniProtKB-KW"/>
</dbReference>
<evidence type="ECO:0000256" key="7">
    <source>
        <dbReference type="RuleBase" id="RU000492"/>
    </source>
</evidence>
<dbReference type="CDD" id="cd18787">
    <property type="entry name" value="SF2_C_DEAD"/>
    <property type="match status" value="1"/>
</dbReference>
<accession>A0A1H5M5A1</accession>
<dbReference type="Pfam" id="PF00271">
    <property type="entry name" value="Helicase_C"/>
    <property type="match status" value="1"/>
</dbReference>
<dbReference type="PANTHER" id="PTHR47959">
    <property type="entry name" value="ATP-DEPENDENT RNA HELICASE RHLE-RELATED"/>
    <property type="match status" value="1"/>
</dbReference>
<name>A0A1H5M5A1_9FLAO</name>
<keyword evidence="12" id="KW-1185">Reference proteome</keyword>
<protein>
    <submittedName>
        <fullName evidence="11">ATP-dependent RNA helicase DeaD</fullName>
    </submittedName>
</protein>
<dbReference type="GO" id="GO:0016787">
    <property type="term" value="F:hydrolase activity"/>
    <property type="evidence" value="ECO:0007669"/>
    <property type="project" value="UniProtKB-KW"/>
</dbReference>
<feature type="domain" description="Helicase ATP-binding" evidence="8">
    <location>
        <begin position="33"/>
        <end position="205"/>
    </location>
</feature>
<evidence type="ECO:0000259" key="10">
    <source>
        <dbReference type="PROSITE" id="PS51195"/>
    </source>
</evidence>
<gene>
    <name evidence="11" type="ORF">SAMN04488034_102560</name>
</gene>
<dbReference type="PROSITE" id="PS00039">
    <property type="entry name" value="DEAD_ATP_HELICASE"/>
    <property type="match status" value="1"/>
</dbReference>
<organism evidence="11 12">
    <name type="scientific">Salinimicrobium catena</name>
    <dbReference type="NCBI Taxonomy" id="390640"/>
    <lineage>
        <taxon>Bacteria</taxon>
        <taxon>Pseudomonadati</taxon>
        <taxon>Bacteroidota</taxon>
        <taxon>Flavobacteriia</taxon>
        <taxon>Flavobacteriales</taxon>
        <taxon>Flavobacteriaceae</taxon>
        <taxon>Salinimicrobium</taxon>
    </lineage>
</organism>
<dbReference type="InterPro" id="IPR000629">
    <property type="entry name" value="RNA-helicase_DEAD-box_CS"/>
</dbReference>
<dbReference type="InterPro" id="IPR027417">
    <property type="entry name" value="P-loop_NTPase"/>
</dbReference>
<dbReference type="PROSITE" id="PS51194">
    <property type="entry name" value="HELICASE_CTER"/>
    <property type="match status" value="1"/>
</dbReference>
<keyword evidence="4 7" id="KW-0067">ATP-binding</keyword>
<dbReference type="InterPro" id="IPR014014">
    <property type="entry name" value="RNA_helicase_DEAD_Q_motif"/>
</dbReference>
<dbReference type="InterPro" id="IPR011545">
    <property type="entry name" value="DEAD/DEAH_box_helicase_dom"/>
</dbReference>
<evidence type="ECO:0000256" key="4">
    <source>
        <dbReference type="ARBA" id="ARBA00022840"/>
    </source>
</evidence>
<dbReference type="SUPFAM" id="SSF52540">
    <property type="entry name" value="P-loop containing nucleoside triphosphate hydrolases"/>
    <property type="match status" value="1"/>
</dbReference>
<dbReference type="InterPro" id="IPR044742">
    <property type="entry name" value="DEAD/DEAH_RhlB"/>
</dbReference>
<dbReference type="Pfam" id="PF00270">
    <property type="entry name" value="DEAD"/>
    <property type="match status" value="1"/>
</dbReference>
<dbReference type="Gene3D" id="3.40.50.300">
    <property type="entry name" value="P-loop containing nucleotide triphosphate hydrolases"/>
    <property type="match status" value="2"/>
</dbReference>
<evidence type="ECO:0000256" key="6">
    <source>
        <dbReference type="PROSITE-ProRule" id="PRU00552"/>
    </source>
</evidence>
<dbReference type="InterPro" id="IPR001650">
    <property type="entry name" value="Helicase_C-like"/>
</dbReference>
<feature type="domain" description="DEAD-box RNA helicase Q" evidence="10">
    <location>
        <begin position="1"/>
        <end position="29"/>
    </location>
</feature>
<dbReference type="STRING" id="390640.SAMN04488034_102560"/>
<evidence type="ECO:0000259" key="8">
    <source>
        <dbReference type="PROSITE" id="PS51192"/>
    </source>
</evidence>
<dbReference type="SMART" id="SM00487">
    <property type="entry name" value="DEXDc"/>
    <property type="match status" value="1"/>
</dbReference>